<feature type="compositionally biased region" description="Polar residues" evidence="5">
    <location>
        <begin position="278"/>
        <end position="293"/>
    </location>
</feature>
<feature type="region of interest" description="Disordered" evidence="5">
    <location>
        <begin position="1"/>
        <end position="158"/>
    </location>
</feature>
<evidence type="ECO:0000313" key="8">
    <source>
        <dbReference type="Proteomes" id="UP001345013"/>
    </source>
</evidence>
<keyword evidence="1" id="KW-0479">Metal-binding</keyword>
<reference evidence="7 8" key="1">
    <citation type="submission" date="2023-08" db="EMBL/GenBank/DDBJ databases">
        <title>Black Yeasts Isolated from many extreme environments.</title>
        <authorList>
            <person name="Coleine C."/>
            <person name="Stajich J.E."/>
            <person name="Selbmann L."/>
        </authorList>
    </citation>
    <scope>NUCLEOTIDE SEQUENCE [LARGE SCALE GENOMIC DNA]</scope>
    <source>
        <strain evidence="7 8">CCFEE 5885</strain>
    </source>
</reference>
<feature type="compositionally biased region" description="Polar residues" evidence="5">
    <location>
        <begin position="61"/>
        <end position="74"/>
    </location>
</feature>
<name>A0ABR0KK55_9EURO</name>
<feature type="compositionally biased region" description="Low complexity" evidence="5">
    <location>
        <begin position="75"/>
        <end position="93"/>
    </location>
</feature>
<evidence type="ECO:0000256" key="5">
    <source>
        <dbReference type="SAM" id="MobiDB-lite"/>
    </source>
</evidence>
<proteinExistence type="predicted"/>
<feature type="domain" description="SP-RING-type" evidence="6">
    <location>
        <begin position="990"/>
        <end position="1081"/>
    </location>
</feature>
<keyword evidence="8" id="KW-1185">Reference proteome</keyword>
<dbReference type="InterPro" id="IPR004181">
    <property type="entry name" value="Znf_MIZ"/>
</dbReference>
<evidence type="ECO:0000256" key="1">
    <source>
        <dbReference type="ARBA" id="ARBA00022723"/>
    </source>
</evidence>
<feature type="compositionally biased region" description="Polar residues" evidence="5">
    <location>
        <begin position="18"/>
        <end position="50"/>
    </location>
</feature>
<dbReference type="Proteomes" id="UP001345013">
    <property type="component" value="Unassembled WGS sequence"/>
</dbReference>
<keyword evidence="3" id="KW-0862">Zinc</keyword>
<feature type="compositionally biased region" description="Polar residues" evidence="5">
    <location>
        <begin position="695"/>
        <end position="707"/>
    </location>
</feature>
<evidence type="ECO:0000256" key="2">
    <source>
        <dbReference type="ARBA" id="ARBA00022771"/>
    </source>
</evidence>
<evidence type="ECO:0000259" key="6">
    <source>
        <dbReference type="PROSITE" id="PS51044"/>
    </source>
</evidence>
<dbReference type="EMBL" id="JAVRRG010000012">
    <property type="protein sequence ID" value="KAK5098982.1"/>
    <property type="molecule type" value="Genomic_DNA"/>
</dbReference>
<protein>
    <recommendedName>
        <fullName evidence="6">SP-RING-type domain-containing protein</fullName>
    </recommendedName>
</protein>
<dbReference type="PANTHER" id="PTHR10782">
    <property type="entry name" value="ZINC FINGER MIZ DOMAIN-CONTAINING PROTEIN"/>
    <property type="match status" value="1"/>
</dbReference>
<feature type="compositionally biased region" description="Polar residues" evidence="5">
    <location>
        <begin position="624"/>
        <end position="638"/>
    </location>
</feature>
<evidence type="ECO:0000256" key="4">
    <source>
        <dbReference type="PROSITE-ProRule" id="PRU00452"/>
    </source>
</evidence>
<comment type="caution">
    <text evidence="7">The sequence shown here is derived from an EMBL/GenBank/DDBJ whole genome shotgun (WGS) entry which is preliminary data.</text>
</comment>
<dbReference type="PROSITE" id="PS51044">
    <property type="entry name" value="ZF_SP_RING"/>
    <property type="match status" value="1"/>
</dbReference>
<dbReference type="Pfam" id="PF02891">
    <property type="entry name" value="zf-MIZ"/>
    <property type="match status" value="1"/>
</dbReference>
<feature type="region of interest" description="Disordered" evidence="5">
    <location>
        <begin position="687"/>
        <end position="707"/>
    </location>
</feature>
<gene>
    <name evidence="7" type="ORF">LTR24_001610</name>
</gene>
<keyword evidence="2 4" id="KW-0863">Zinc-finger</keyword>
<organism evidence="7 8">
    <name type="scientific">Lithohypha guttulata</name>
    <dbReference type="NCBI Taxonomy" id="1690604"/>
    <lineage>
        <taxon>Eukaryota</taxon>
        <taxon>Fungi</taxon>
        <taxon>Dikarya</taxon>
        <taxon>Ascomycota</taxon>
        <taxon>Pezizomycotina</taxon>
        <taxon>Eurotiomycetes</taxon>
        <taxon>Chaetothyriomycetidae</taxon>
        <taxon>Chaetothyriales</taxon>
        <taxon>Trichomeriaceae</taxon>
        <taxon>Lithohypha</taxon>
    </lineage>
</organism>
<evidence type="ECO:0000256" key="3">
    <source>
        <dbReference type="ARBA" id="ARBA00022833"/>
    </source>
</evidence>
<feature type="region of interest" description="Disordered" evidence="5">
    <location>
        <begin position="618"/>
        <end position="651"/>
    </location>
</feature>
<evidence type="ECO:0000313" key="7">
    <source>
        <dbReference type="EMBL" id="KAK5098982.1"/>
    </source>
</evidence>
<feature type="region of interest" description="Disordered" evidence="5">
    <location>
        <begin position="1116"/>
        <end position="1141"/>
    </location>
</feature>
<dbReference type="PANTHER" id="PTHR10782:SF4">
    <property type="entry name" value="TONALLI, ISOFORM E"/>
    <property type="match status" value="1"/>
</dbReference>
<dbReference type="Gene3D" id="3.30.40.10">
    <property type="entry name" value="Zinc/RING finger domain, C3HC4 (zinc finger)"/>
    <property type="match status" value="1"/>
</dbReference>
<accession>A0ABR0KK55</accession>
<dbReference type="InterPro" id="IPR013083">
    <property type="entry name" value="Znf_RING/FYVE/PHD"/>
</dbReference>
<sequence length="1171" mass="128142">MQHATDAVRRPARPPVTHASTTNAANDIASTNSTFNRFLGTSQRSWMSSGTGTGIPKPLSDRQNILSDPTPSTTNPLSSAALPPPLSANRPLPTYLFLPATPQTHPEDATRTNAGGRWQHEEPYTSGVEPVSINGSVSKAPGDVHKAGATRARTTPEHELAVVDLTLSQPDQIEHEHEHEPMESGQDRTPTLLHAQELEALTSIHISTASDASASAASSNPVQQSLSLSTSADRQAPVPATFARPSSTQLLTPAASPLPPYNDQLQRKRPSLDIPSLQYPQTRLRTESPTISPGTRLHSPPHDQFSQQQPPNFIQPPQPVRKQSIPQQAPSASLPQSHQLVRRHSANSRNGSRPVVLQPHRASVIGANPPLAGRGQSYLATFDTTIAEMSTRINLSDRAQLRLPWIRDACQNNDLFFLLLNQLLCTWHFNKDLLVPLGINSTCSAGFRTLELLFASNSDLPQELLAFLAGWPNSPYSLKANAELNQWVINIGHFLPQLSARWDDFRQLCIQRRCPPTAREITDAFQCPASAVLPRAIFSSLARQTALGYPPEFYNAAYELFRTNQNDYFAAIFSRRLDYSLAQDYTAFATQYGHLLQQHWRRLSGAVVLSSGPPSLPGPGIAQAKTSLSSFTSPSQRTFPGLVTAPQNSASSNQGLIDSMARGGAASSPVDSFPAEAAAQRLRTSVDSGRGMLHNRTQTSPVVQPSSNSIGPIQSNFARTNLQPLSTAGSQASPASYRTTNHAQSSRTQIVQPSLPPHPAQLLLPDPRNLPPFLTNPIPEQEALHLAHLREPQTEVKSVKLGATPRLYQTVQCLALGPHVFTPEIAFFEVSFPLLPDVVGRKAEIIQPTFGSFNLPKRILSTDLLLFNMRCIQLKADQEVPDESDWAALPTYFPQHIFISINDEHLEIRRKRQFRKDLPIDVTPFVKAGENKVTVSIHGEKGEEGKTFALAVEVIGLQDHSQAFNMPTKIVAEEAKKSITSSMQPAADGDDDDMQVVTDNIILSITDPFLSSLFTIPARGKKCKHRECFDLETFLQSRVSDNKDALTSVYEWRCPTCGKDARPKSLVIDGFMQQVRDRLVEAGNTDARAIVIKEDGSWMMKQEVDQEAVREAFRGGSRQLGMDRSRSEDQSSVAPKQSAVIPQAPPSGAVACVSALPAASRVIEVIELVDD</sequence>
<feature type="region of interest" description="Disordered" evidence="5">
    <location>
        <begin position="225"/>
        <end position="356"/>
    </location>
</feature>
<feature type="compositionally biased region" description="Polar residues" evidence="5">
    <location>
        <begin position="324"/>
        <end position="339"/>
    </location>
</feature>